<protein>
    <submittedName>
        <fullName evidence="5">Cytoplasmic dynein 1 heavy chain 1-like</fullName>
    </submittedName>
</protein>
<evidence type="ECO:0000313" key="4">
    <source>
        <dbReference type="Proteomes" id="UP000694865"/>
    </source>
</evidence>
<evidence type="ECO:0000259" key="3">
    <source>
        <dbReference type="Pfam" id="PF18198"/>
    </source>
</evidence>
<gene>
    <name evidence="5" type="primary">LOC100368427</name>
</gene>
<name>A0ABM0MCW4_SACKO</name>
<dbReference type="GeneID" id="100368427"/>
<dbReference type="PANTHER" id="PTHR46532">
    <property type="entry name" value="MALE FERTILITY FACTOR KL5"/>
    <property type="match status" value="1"/>
</dbReference>
<dbReference type="InterPro" id="IPR004273">
    <property type="entry name" value="Dynein_heavy_D6_P-loop"/>
</dbReference>
<dbReference type="PANTHER" id="PTHR46532:SF13">
    <property type="entry name" value="CYTOPLASMIC DYNEIN 1 HEAVY CHAIN 1"/>
    <property type="match status" value="1"/>
</dbReference>
<sequence>MVLAGQSNACMGNVYAICSSPLSVTSEPDYEVEFQHLLRGSEKQLHDRSIPKYKGLTNDKVLAMMRLTKLPAFKGLPNFVASDNPDLTFGLVTHREFFNWIEEVSPEHDVPHCWNETKPFTGVGKALHRLLVIQAFRPDRLLAATHIFVSSIMGEQFMLAAESELDLANIVENEVKPSTPVLMCSVIGYDASGRLDDLAAEQGKQITSIAIGSAEGFSLADKCINSASKSGRWVMLKNVHLAPQWLVTLEKKLHTLSTHPGFRLFLTMEINPKVPVNLLRAGRIFVFEPPPGVKANLLRTFSAVPAARMCKAPNERARLYFLLAWFHAIIQERLRYVPLGWSKKYEFNESDLRCACDTLDVWIDTVAKGRSNLPPDKVPWDALRTLFSQSIYGGRIDNDFDQRLLTTFIKKLFTAKSYESDFALVEEVDGVKGRNIRMPDGIRREQYLQFIEKLPEQQTPSWLGLPNNAEKVLLTNRGSEMITNLLKMQLLEDDDDLAYTSSSHEEKPTSPTGDGRPAWMRSLQETAFNWLSLIPKVYYTALL</sequence>
<feature type="region of interest" description="Disordered" evidence="1">
    <location>
        <begin position="499"/>
        <end position="518"/>
    </location>
</feature>
<dbReference type="Gene3D" id="1.10.8.720">
    <property type="entry name" value="Region D6 of dynein motor"/>
    <property type="match status" value="1"/>
</dbReference>
<dbReference type="Pfam" id="PF03028">
    <property type="entry name" value="Dynein_heavy"/>
    <property type="match status" value="1"/>
</dbReference>
<reference evidence="5" key="1">
    <citation type="submission" date="2025-08" db="UniProtKB">
        <authorList>
            <consortium name="RefSeq"/>
        </authorList>
    </citation>
    <scope>IDENTIFICATION</scope>
    <source>
        <tissue evidence="5">Testes</tissue>
    </source>
</reference>
<dbReference type="Pfam" id="PF18198">
    <property type="entry name" value="AAA_lid_11"/>
    <property type="match status" value="1"/>
</dbReference>
<dbReference type="InterPro" id="IPR041658">
    <property type="entry name" value="AAA_lid_11"/>
</dbReference>
<evidence type="ECO:0000256" key="1">
    <source>
        <dbReference type="SAM" id="MobiDB-lite"/>
    </source>
</evidence>
<dbReference type="InterPro" id="IPR027417">
    <property type="entry name" value="P-loop_NTPase"/>
</dbReference>
<feature type="domain" description="Dynein heavy chain region D6 P-loop" evidence="2">
    <location>
        <begin position="177"/>
        <end position="284"/>
    </location>
</feature>
<dbReference type="InterPro" id="IPR026983">
    <property type="entry name" value="DHC"/>
</dbReference>
<organism evidence="4 5">
    <name type="scientific">Saccoglossus kowalevskii</name>
    <name type="common">Acorn worm</name>
    <dbReference type="NCBI Taxonomy" id="10224"/>
    <lineage>
        <taxon>Eukaryota</taxon>
        <taxon>Metazoa</taxon>
        <taxon>Hemichordata</taxon>
        <taxon>Enteropneusta</taxon>
        <taxon>Harrimaniidae</taxon>
        <taxon>Saccoglossus</taxon>
    </lineage>
</organism>
<evidence type="ECO:0000313" key="5">
    <source>
        <dbReference type="RefSeq" id="XP_006817855.1"/>
    </source>
</evidence>
<accession>A0ABM0MCW4</accession>
<dbReference type="InterPro" id="IPR042219">
    <property type="entry name" value="AAA_lid_11_sf"/>
</dbReference>
<evidence type="ECO:0000259" key="2">
    <source>
        <dbReference type="Pfam" id="PF03028"/>
    </source>
</evidence>
<proteinExistence type="predicted"/>
<keyword evidence="4" id="KW-1185">Reference proteome</keyword>
<dbReference type="Proteomes" id="UP000694865">
    <property type="component" value="Unplaced"/>
</dbReference>
<feature type="domain" description="Dynein heavy chain AAA lid" evidence="3">
    <location>
        <begin position="317"/>
        <end position="469"/>
    </location>
</feature>
<dbReference type="Gene3D" id="3.40.50.300">
    <property type="entry name" value="P-loop containing nucleotide triphosphate hydrolases"/>
    <property type="match status" value="1"/>
</dbReference>
<dbReference type="RefSeq" id="XP_006817855.1">
    <property type="nucleotide sequence ID" value="XM_006817792.1"/>
</dbReference>
<dbReference type="Gene3D" id="1.20.1270.280">
    <property type="match status" value="1"/>
</dbReference>